<dbReference type="Proteomes" id="UP000680866">
    <property type="component" value="Chromosome"/>
</dbReference>
<evidence type="ECO:0000313" key="4">
    <source>
        <dbReference type="Proteomes" id="UP000680866"/>
    </source>
</evidence>
<dbReference type="GO" id="GO:1904680">
    <property type="term" value="F:peptide transmembrane transporter activity"/>
    <property type="evidence" value="ECO:0007669"/>
    <property type="project" value="TreeGrafter"/>
</dbReference>
<dbReference type="InterPro" id="IPR039424">
    <property type="entry name" value="SBP_5"/>
</dbReference>
<dbReference type="SUPFAM" id="SSF53850">
    <property type="entry name" value="Periplasmic binding protein-like II"/>
    <property type="match status" value="1"/>
</dbReference>
<dbReference type="PROSITE" id="PS51318">
    <property type="entry name" value="TAT"/>
    <property type="match status" value="1"/>
</dbReference>
<dbReference type="KEGG" id="pry:Prubr_58620"/>
<dbReference type="InterPro" id="IPR006311">
    <property type="entry name" value="TAT_signal"/>
</dbReference>
<reference evidence="3" key="1">
    <citation type="submission" date="2020-08" db="EMBL/GenBank/DDBJ databases">
        <title>Whole genome shotgun sequence of Polymorphospora rubra NBRC 101157.</title>
        <authorList>
            <person name="Komaki H."/>
            <person name="Tamura T."/>
        </authorList>
    </citation>
    <scope>NUCLEOTIDE SEQUENCE</scope>
    <source>
        <strain evidence="3">NBRC 101157</strain>
    </source>
</reference>
<dbReference type="Gene3D" id="3.40.190.10">
    <property type="entry name" value="Periplasmic binding protein-like II"/>
    <property type="match status" value="1"/>
</dbReference>
<protein>
    <recommendedName>
        <fullName evidence="2">Solute-binding protein family 5 domain-containing protein</fullName>
    </recommendedName>
</protein>
<keyword evidence="1" id="KW-0732">Signal</keyword>
<dbReference type="Gene3D" id="3.10.105.10">
    <property type="entry name" value="Dipeptide-binding Protein, Domain 3"/>
    <property type="match status" value="1"/>
</dbReference>
<dbReference type="PANTHER" id="PTHR30290">
    <property type="entry name" value="PERIPLASMIC BINDING COMPONENT OF ABC TRANSPORTER"/>
    <property type="match status" value="1"/>
</dbReference>
<dbReference type="GO" id="GO:0042597">
    <property type="term" value="C:periplasmic space"/>
    <property type="evidence" value="ECO:0007669"/>
    <property type="project" value="UniProtKB-ARBA"/>
</dbReference>
<organism evidence="3 4">
    <name type="scientific">Polymorphospora rubra</name>
    <dbReference type="NCBI Taxonomy" id="338584"/>
    <lineage>
        <taxon>Bacteria</taxon>
        <taxon>Bacillati</taxon>
        <taxon>Actinomycetota</taxon>
        <taxon>Actinomycetes</taxon>
        <taxon>Micromonosporales</taxon>
        <taxon>Micromonosporaceae</taxon>
        <taxon>Polymorphospora</taxon>
    </lineage>
</organism>
<gene>
    <name evidence="3" type="ORF">Prubr_58620</name>
</gene>
<dbReference type="RefSeq" id="WP_212818016.1">
    <property type="nucleotide sequence ID" value="NZ_AP023359.1"/>
</dbReference>
<evidence type="ECO:0000259" key="2">
    <source>
        <dbReference type="Pfam" id="PF00496"/>
    </source>
</evidence>
<evidence type="ECO:0000313" key="3">
    <source>
        <dbReference type="EMBL" id="BCJ68841.1"/>
    </source>
</evidence>
<sequence length="542" mass="58105">MTRQRLHIPPAPYRPGLSRRRLLYLGAAASGAVLTGCTGPGAGGTGGPAAGTPRTGGAVVVGGLAPFTTFDPQNASDAIGVTRHLFDALYEVDETSPELAVRPVLAAGPPTRTTPTTWQIRFRTTGFHDGTPMTADDVAFSIQRVVAPPDGQVSFYSQLLTFVTGVRVVAADTIEITTAHPVNDDVFARRLALPALGIVPKALVEARGAEFGTRPVGSGPYEFVSYRENQSVELRRFAGYTGPSGGWFDTISWRILVDDTARAAALRARQVDVVQSPPFRDLELLRRSGFEVVMAPTPAAVYLTFNCAKAPFTDPRVRQALHYAIDHDSITQIAYAGNATFATSVLPDWHPDHARPTAVFDRNPDTARSLLAAAGVPAGLRIVLQAQQTGYMQQTATVIRQNWQDLGLDVDLRIEAGTTLAGKILGGGDFDAVISSGNPVGQSFDVPGALSSFYAPGAFRDRFLRWSGPAADRFAELLDTAPALPADQAPARYAQLQQLLADEVPTYPMHYLSVPNVVDTGAVAGLGAQRWEHLDLRRAWRA</sequence>
<accession>A0A810N522</accession>
<dbReference type="EMBL" id="AP023359">
    <property type="protein sequence ID" value="BCJ68841.1"/>
    <property type="molecule type" value="Genomic_DNA"/>
</dbReference>
<dbReference type="InterPro" id="IPR000914">
    <property type="entry name" value="SBP_5_dom"/>
</dbReference>
<dbReference type="PANTHER" id="PTHR30290:SF38">
    <property type="entry name" value="D,D-DIPEPTIDE-BINDING PERIPLASMIC PROTEIN DDPA-RELATED"/>
    <property type="match status" value="1"/>
</dbReference>
<name>A0A810N522_9ACTN</name>
<feature type="domain" description="Solute-binding protein family 5" evidence="2">
    <location>
        <begin position="101"/>
        <end position="457"/>
    </location>
</feature>
<dbReference type="GO" id="GO:0015833">
    <property type="term" value="P:peptide transport"/>
    <property type="evidence" value="ECO:0007669"/>
    <property type="project" value="TreeGrafter"/>
</dbReference>
<proteinExistence type="predicted"/>
<dbReference type="CDD" id="cd00995">
    <property type="entry name" value="PBP2_NikA_DppA_OppA_like"/>
    <property type="match status" value="1"/>
</dbReference>
<evidence type="ECO:0000256" key="1">
    <source>
        <dbReference type="ARBA" id="ARBA00022729"/>
    </source>
</evidence>
<dbReference type="Pfam" id="PF00496">
    <property type="entry name" value="SBP_bac_5"/>
    <property type="match status" value="1"/>
</dbReference>
<dbReference type="PIRSF" id="PIRSF002741">
    <property type="entry name" value="MppA"/>
    <property type="match status" value="1"/>
</dbReference>
<dbReference type="InterPro" id="IPR030678">
    <property type="entry name" value="Peptide/Ni-bd"/>
</dbReference>
<keyword evidence="4" id="KW-1185">Reference proteome</keyword>
<dbReference type="Gene3D" id="3.90.76.10">
    <property type="entry name" value="Dipeptide-binding Protein, Domain 1"/>
    <property type="match status" value="1"/>
</dbReference>
<dbReference type="AlphaFoldDB" id="A0A810N522"/>
<dbReference type="GO" id="GO:0043190">
    <property type="term" value="C:ATP-binding cassette (ABC) transporter complex"/>
    <property type="evidence" value="ECO:0007669"/>
    <property type="project" value="InterPro"/>
</dbReference>